<gene>
    <name evidence="1" type="ORF">ZOSMA_101G00580</name>
</gene>
<protein>
    <recommendedName>
        <fullName evidence="3">Protein NUCLEAR FUSION DEFECTIVE 6, chloroplastic/mitochondrial-like</fullName>
    </recommendedName>
</protein>
<keyword evidence="2" id="KW-1185">Reference proteome</keyword>
<dbReference type="PANTHER" id="PTHR33156">
    <property type="entry name" value="OS02G0230000 PROTEIN"/>
    <property type="match status" value="1"/>
</dbReference>
<dbReference type="EMBL" id="LFYR01000025">
    <property type="protein sequence ID" value="KMZ76474.1"/>
    <property type="molecule type" value="Genomic_DNA"/>
</dbReference>
<dbReference type="AlphaFoldDB" id="A0A0K9Q5K5"/>
<dbReference type="Proteomes" id="UP000036987">
    <property type="component" value="Unassembled WGS sequence"/>
</dbReference>
<sequence length="93" mass="9961">MASIGIVRSVLRVRNVASKIATEVKFSSSARPSFRIPGNASASVSSRFLLRSPVQLSFCVESLLPLHSATASSIMTSMLSVFPIGYGSLFEDH</sequence>
<name>A0A0K9Q5K5_ZOSMR</name>
<dbReference type="OMA" id="FRIGAKT"/>
<evidence type="ECO:0000313" key="1">
    <source>
        <dbReference type="EMBL" id="KMZ76474.1"/>
    </source>
</evidence>
<dbReference type="OrthoDB" id="736963at2759"/>
<evidence type="ECO:0000313" key="2">
    <source>
        <dbReference type="Proteomes" id="UP000036987"/>
    </source>
</evidence>
<accession>A0A0K9Q5K5</accession>
<reference evidence="2" key="1">
    <citation type="journal article" date="2016" name="Nature">
        <title>The genome of the seagrass Zostera marina reveals angiosperm adaptation to the sea.</title>
        <authorList>
            <person name="Olsen J.L."/>
            <person name="Rouze P."/>
            <person name="Verhelst B."/>
            <person name="Lin Y.-C."/>
            <person name="Bayer T."/>
            <person name="Collen J."/>
            <person name="Dattolo E."/>
            <person name="De Paoli E."/>
            <person name="Dittami S."/>
            <person name="Maumus F."/>
            <person name="Michel G."/>
            <person name="Kersting A."/>
            <person name="Lauritano C."/>
            <person name="Lohaus R."/>
            <person name="Toepel M."/>
            <person name="Tonon T."/>
            <person name="Vanneste K."/>
            <person name="Amirebrahimi M."/>
            <person name="Brakel J."/>
            <person name="Bostroem C."/>
            <person name="Chovatia M."/>
            <person name="Grimwood J."/>
            <person name="Jenkins J.W."/>
            <person name="Jueterbock A."/>
            <person name="Mraz A."/>
            <person name="Stam W.T."/>
            <person name="Tice H."/>
            <person name="Bornberg-Bauer E."/>
            <person name="Green P.J."/>
            <person name="Pearson G.A."/>
            <person name="Procaccini G."/>
            <person name="Duarte C.M."/>
            <person name="Schmutz J."/>
            <person name="Reusch T.B.H."/>
            <person name="Van de Peer Y."/>
        </authorList>
    </citation>
    <scope>NUCLEOTIDE SEQUENCE [LARGE SCALE GENOMIC DNA]</scope>
    <source>
        <strain evidence="2">cv. Finnish</strain>
    </source>
</reference>
<comment type="caution">
    <text evidence="1">The sequence shown here is derived from an EMBL/GenBank/DDBJ whole genome shotgun (WGS) entry which is preliminary data.</text>
</comment>
<evidence type="ECO:0008006" key="3">
    <source>
        <dbReference type="Google" id="ProtNLM"/>
    </source>
</evidence>
<dbReference type="InterPro" id="IPR043459">
    <property type="entry name" value="NFD6/NOXY2-like"/>
</dbReference>
<organism evidence="1 2">
    <name type="scientific">Zostera marina</name>
    <name type="common">Eelgrass</name>
    <dbReference type="NCBI Taxonomy" id="29655"/>
    <lineage>
        <taxon>Eukaryota</taxon>
        <taxon>Viridiplantae</taxon>
        <taxon>Streptophyta</taxon>
        <taxon>Embryophyta</taxon>
        <taxon>Tracheophyta</taxon>
        <taxon>Spermatophyta</taxon>
        <taxon>Magnoliopsida</taxon>
        <taxon>Liliopsida</taxon>
        <taxon>Zosteraceae</taxon>
        <taxon>Zostera</taxon>
    </lineage>
</organism>
<proteinExistence type="predicted"/>
<dbReference type="PANTHER" id="PTHR33156:SF59">
    <property type="entry name" value="PROTEIN NUCLEAR FUSION DEFECTIVE 6, CHLOROPLASTIC_MITOCHONDRIAL-LIKE"/>
    <property type="match status" value="1"/>
</dbReference>